<reference evidence="1 2" key="1">
    <citation type="journal article" date="2023" name="G3 (Bethesda)">
        <title>A chromosome-length genome assembly and annotation of blackberry (Rubus argutus, cv. 'Hillquist').</title>
        <authorList>
            <person name="Bruna T."/>
            <person name="Aryal R."/>
            <person name="Dudchenko O."/>
            <person name="Sargent D.J."/>
            <person name="Mead D."/>
            <person name="Buti M."/>
            <person name="Cavallini A."/>
            <person name="Hytonen T."/>
            <person name="Andres J."/>
            <person name="Pham M."/>
            <person name="Weisz D."/>
            <person name="Mascagni F."/>
            <person name="Usai G."/>
            <person name="Natali L."/>
            <person name="Bassil N."/>
            <person name="Fernandez G.E."/>
            <person name="Lomsadze A."/>
            <person name="Armour M."/>
            <person name="Olukolu B."/>
            <person name="Poorten T."/>
            <person name="Britton C."/>
            <person name="Davik J."/>
            <person name="Ashrafi H."/>
            <person name="Aiden E.L."/>
            <person name="Borodovsky M."/>
            <person name="Worthington M."/>
        </authorList>
    </citation>
    <scope>NUCLEOTIDE SEQUENCE [LARGE SCALE GENOMIC DNA]</scope>
    <source>
        <strain evidence="1">PI 553951</strain>
    </source>
</reference>
<evidence type="ECO:0000313" key="1">
    <source>
        <dbReference type="EMBL" id="KAK9936611.1"/>
    </source>
</evidence>
<dbReference type="AlphaFoldDB" id="A0AAW1XK30"/>
<organism evidence="1 2">
    <name type="scientific">Rubus argutus</name>
    <name type="common">Southern blackberry</name>
    <dbReference type="NCBI Taxonomy" id="59490"/>
    <lineage>
        <taxon>Eukaryota</taxon>
        <taxon>Viridiplantae</taxon>
        <taxon>Streptophyta</taxon>
        <taxon>Embryophyta</taxon>
        <taxon>Tracheophyta</taxon>
        <taxon>Spermatophyta</taxon>
        <taxon>Magnoliopsida</taxon>
        <taxon>eudicotyledons</taxon>
        <taxon>Gunneridae</taxon>
        <taxon>Pentapetalae</taxon>
        <taxon>rosids</taxon>
        <taxon>fabids</taxon>
        <taxon>Rosales</taxon>
        <taxon>Rosaceae</taxon>
        <taxon>Rosoideae</taxon>
        <taxon>Rosoideae incertae sedis</taxon>
        <taxon>Rubus</taxon>
    </lineage>
</organism>
<evidence type="ECO:0000313" key="2">
    <source>
        <dbReference type="Proteomes" id="UP001457282"/>
    </source>
</evidence>
<sequence length="127" mass="14061">MIEEDNGRQANCHTKNNLTWPMMMILIPLRTIPITVIIVRITVSSAELSSFAGGGDIGSPCLSQGSNPKLQLGRQNRMVVAQIAVSADVEHGQFADEWTHERVNTLEVIVSQIQVLQVLHIRKEFGD</sequence>
<gene>
    <name evidence="1" type="ORF">M0R45_013441</name>
</gene>
<name>A0AAW1XK30_RUBAR</name>
<accession>A0AAW1XK30</accession>
<proteinExistence type="predicted"/>
<comment type="caution">
    <text evidence="1">The sequence shown here is derived from an EMBL/GenBank/DDBJ whole genome shotgun (WGS) entry which is preliminary data.</text>
</comment>
<protein>
    <submittedName>
        <fullName evidence="1">Uncharacterized protein</fullName>
    </submittedName>
</protein>
<keyword evidence="2" id="KW-1185">Reference proteome</keyword>
<dbReference type="Proteomes" id="UP001457282">
    <property type="component" value="Unassembled WGS sequence"/>
</dbReference>
<dbReference type="EMBL" id="JBEDUW010000003">
    <property type="protein sequence ID" value="KAK9936611.1"/>
    <property type="molecule type" value="Genomic_DNA"/>
</dbReference>